<keyword evidence="3" id="KW-1185">Reference proteome</keyword>
<feature type="chain" id="PRO_5001990643" description="Furin repeat-containing protein" evidence="1">
    <location>
        <begin position="19"/>
        <end position="509"/>
    </location>
</feature>
<dbReference type="RefSeq" id="XP_004185611.1">
    <property type="nucleotide sequence ID" value="XM_004185563.1"/>
</dbReference>
<name>A0A0A1TXW9_ENTIV</name>
<dbReference type="PANTHER" id="PTHR45756:SF1">
    <property type="entry name" value="PROTEIN KINASE DOMAIN CONTAINING PROTEIN"/>
    <property type="match status" value="1"/>
</dbReference>
<dbReference type="OMA" id="QENECAW"/>
<keyword evidence="1" id="KW-0732">Signal</keyword>
<dbReference type="AlphaFoldDB" id="A0A0A1TXW9"/>
<sequence>MRMMPIFFIVFTVMSTEVDITCSSTYCSSCPSSPTLCESCIDNYILTNKQCVYKRLLGCETYDREKQTCTQCSSGYSYEFTKNACVKGVEYCKSFSGTKCTSCYAPYSLSPQANKCVDCSSKKPYCLKVSNTQCKVCELCYPGMKLVDGDCVEVTNCRTYNEITSNCTKCVEGTYLQSGECVAGGIPHCLDYVNKQQCSVCEKGYTIKNAICEKTTDCILYEATSTNCTTCAQGYGFENGTKGVCEKCVDAHCLVCTENSTTCKLCEEKYNAYDGVCETCDDEHCLNCRNAKDQCMMCKSGYYLFNNKCTPCGDNTCLTIADSTQCARCTKNCVYRVFQGETTCIFEDHCQWYSSDKKCLGCLSGYNLTDDGACAENGCKTYNTGKCVECNKGYYLTSGYTCSKCSSTCSTCTNAEDQCDNLQEINTINNCAVYTEKRETCVICEDNYKLNASKCDFIGCVSTYPDGRCVVCSTADGAESWFTDNGKCVPSSSVIHLVVAFSLLILMVV</sequence>
<dbReference type="InterPro" id="IPR009030">
    <property type="entry name" value="Growth_fac_rcpt_cys_sf"/>
</dbReference>
<dbReference type="VEuPathDB" id="AmoebaDB:EIN_113890"/>
<proteinExistence type="predicted"/>
<organism evidence="2 3">
    <name type="scientific">Entamoeba invadens IP1</name>
    <dbReference type="NCBI Taxonomy" id="370355"/>
    <lineage>
        <taxon>Eukaryota</taxon>
        <taxon>Amoebozoa</taxon>
        <taxon>Evosea</taxon>
        <taxon>Archamoebae</taxon>
        <taxon>Mastigamoebida</taxon>
        <taxon>Entamoebidae</taxon>
        <taxon>Entamoeba</taxon>
    </lineage>
</organism>
<evidence type="ECO:0000313" key="2">
    <source>
        <dbReference type="EMBL" id="ELP86265.1"/>
    </source>
</evidence>
<evidence type="ECO:0000256" key="1">
    <source>
        <dbReference type="SAM" id="SignalP"/>
    </source>
</evidence>
<dbReference type="PANTHER" id="PTHR45756">
    <property type="entry name" value="PALMITOYLTRANSFERASE"/>
    <property type="match status" value="1"/>
</dbReference>
<dbReference type="InterPro" id="IPR053215">
    <property type="entry name" value="TKL_Ser/Thr_kinase"/>
</dbReference>
<dbReference type="GeneID" id="14885205"/>
<dbReference type="OrthoDB" id="28154at2759"/>
<dbReference type="KEGG" id="eiv:EIN_113890"/>
<dbReference type="SMART" id="SM00261">
    <property type="entry name" value="FU"/>
    <property type="match status" value="4"/>
</dbReference>
<protein>
    <recommendedName>
        <fullName evidence="4">Furin repeat-containing protein</fullName>
    </recommendedName>
</protein>
<accession>A0A0A1TXW9</accession>
<reference evidence="2 3" key="1">
    <citation type="submission" date="2012-10" db="EMBL/GenBank/DDBJ databases">
        <authorList>
            <person name="Zafar N."/>
            <person name="Inman J."/>
            <person name="Hall N."/>
            <person name="Lorenzi H."/>
            <person name="Caler E."/>
        </authorList>
    </citation>
    <scope>NUCLEOTIDE SEQUENCE [LARGE SCALE GENOMIC DNA]</scope>
    <source>
        <strain evidence="2 3">IP1</strain>
    </source>
</reference>
<dbReference type="EMBL" id="KB207005">
    <property type="protein sequence ID" value="ELP86265.1"/>
    <property type="molecule type" value="Genomic_DNA"/>
</dbReference>
<gene>
    <name evidence="2" type="ORF">EIN_113890</name>
</gene>
<evidence type="ECO:0000313" key="3">
    <source>
        <dbReference type="Proteomes" id="UP000014680"/>
    </source>
</evidence>
<dbReference type="InterPro" id="IPR006212">
    <property type="entry name" value="Furin_repeat"/>
</dbReference>
<dbReference type="SUPFAM" id="SSF57184">
    <property type="entry name" value="Growth factor receptor domain"/>
    <property type="match status" value="3"/>
</dbReference>
<feature type="signal peptide" evidence="1">
    <location>
        <begin position="1"/>
        <end position="18"/>
    </location>
</feature>
<evidence type="ECO:0008006" key="4">
    <source>
        <dbReference type="Google" id="ProtNLM"/>
    </source>
</evidence>
<dbReference type="Proteomes" id="UP000014680">
    <property type="component" value="Unassembled WGS sequence"/>
</dbReference>